<dbReference type="InterPro" id="IPR029767">
    <property type="entry name" value="WecB-like"/>
</dbReference>
<evidence type="ECO:0000313" key="2">
    <source>
        <dbReference type="EMBL" id="QTL99732.1"/>
    </source>
</evidence>
<keyword evidence="3" id="KW-1185">Reference proteome</keyword>
<sequence>MRKKKVCVVTGTRAEYGLLKLLINRINESNILELQLIATGMHLSPEFGLTYKDIEKDCFNIDEKIEVLLSSDTSVGISKAMGLTLISFSEAYARLKPDLIVILGDRFETFSAMAAAAVAKIPVAHIHGGEITEGAFDDSFRHSMTKMAYLHFTSTEEYRKRVIQLGEEPARVFNVGALGVENILNIDTLSKSKLEKKLKIKLGNRYVLIVFHPVTLEKNTASSQFEEILKALNDYDEELTKIFIKGNSDTDGRVINQMIDQFTDKNKNAYNFTSLLIEDYLSLLKHSYAIIGNSSSGILEAPSFKVHTINIGDRQKGRIKTNSVLDCGPKSEDILKCLKLIGEKEYHNSFKKIVNPYEKHGTSKKILKVIEDRLKSGKINLKKKFYNISFEVKI</sequence>
<dbReference type="PANTHER" id="PTHR43174">
    <property type="entry name" value="UDP-N-ACETYLGLUCOSAMINE 2-EPIMERASE"/>
    <property type="match status" value="1"/>
</dbReference>
<dbReference type="Pfam" id="PF02350">
    <property type="entry name" value="Epimerase_2"/>
    <property type="match status" value="1"/>
</dbReference>
<dbReference type="KEGG" id="ifn:GM661_18115"/>
<keyword evidence="2" id="KW-0378">Hydrolase</keyword>
<protein>
    <submittedName>
        <fullName evidence="2">UDP-N-acetylglucosamine 2-epimerase (Hydrolyzing)</fullName>
        <ecNumber evidence="2">3.2.1.183</ecNumber>
    </submittedName>
</protein>
<feature type="domain" description="UDP-N-acetylglucosamine 2-epimerase" evidence="1">
    <location>
        <begin position="25"/>
        <end position="371"/>
    </location>
</feature>
<dbReference type="Gene3D" id="3.40.50.2000">
    <property type="entry name" value="Glycogen Phosphorylase B"/>
    <property type="match status" value="2"/>
</dbReference>
<evidence type="ECO:0000259" key="1">
    <source>
        <dbReference type="Pfam" id="PF02350"/>
    </source>
</evidence>
<evidence type="ECO:0000313" key="3">
    <source>
        <dbReference type="Proteomes" id="UP000665020"/>
    </source>
</evidence>
<gene>
    <name evidence="2" type="primary">neuC</name>
    <name evidence="2" type="ORF">GM661_18115</name>
</gene>
<dbReference type="AlphaFoldDB" id="A0A8A7KPK2"/>
<dbReference type="PANTHER" id="PTHR43174:SF3">
    <property type="entry name" value="UDP-N-ACETYLGLUCOSAMINE 2-EPIMERASE"/>
    <property type="match status" value="1"/>
</dbReference>
<dbReference type="SUPFAM" id="SSF53756">
    <property type="entry name" value="UDP-Glycosyltransferase/glycogen phosphorylase"/>
    <property type="match status" value="1"/>
</dbReference>
<organism evidence="2 3">
    <name type="scientific">Iocasia fonsfrigidae</name>
    <dbReference type="NCBI Taxonomy" id="2682810"/>
    <lineage>
        <taxon>Bacteria</taxon>
        <taxon>Bacillati</taxon>
        <taxon>Bacillota</taxon>
        <taxon>Clostridia</taxon>
        <taxon>Halanaerobiales</taxon>
        <taxon>Halanaerobiaceae</taxon>
        <taxon>Iocasia</taxon>
    </lineage>
</organism>
<dbReference type="RefSeq" id="WP_230868061.1">
    <property type="nucleotide sequence ID" value="NZ_CP046640.1"/>
</dbReference>
<dbReference type="EC" id="3.2.1.183" evidence="2"/>
<dbReference type="GO" id="GO:0004553">
    <property type="term" value="F:hydrolase activity, hydrolyzing O-glycosyl compounds"/>
    <property type="evidence" value="ECO:0007669"/>
    <property type="project" value="InterPro"/>
</dbReference>
<name>A0A8A7KPK2_9FIRM</name>
<keyword evidence="2" id="KW-0326">Glycosidase</keyword>
<accession>A0A8A7KPK2</accession>
<dbReference type="InterPro" id="IPR020004">
    <property type="entry name" value="UDP-GlcNAc_Epase"/>
</dbReference>
<reference evidence="2" key="1">
    <citation type="submission" date="2019-12" db="EMBL/GenBank/DDBJ databases">
        <authorList>
            <person name="zhang j."/>
            <person name="sun C.M."/>
        </authorList>
    </citation>
    <scope>NUCLEOTIDE SEQUENCE</scope>
    <source>
        <strain evidence="2">NS-1</strain>
    </source>
</reference>
<dbReference type="CDD" id="cd03786">
    <property type="entry name" value="GTB_UDP-GlcNAc_2-Epimerase"/>
    <property type="match status" value="1"/>
</dbReference>
<dbReference type="GO" id="GO:0006047">
    <property type="term" value="P:UDP-N-acetylglucosamine metabolic process"/>
    <property type="evidence" value="ECO:0007669"/>
    <property type="project" value="InterPro"/>
</dbReference>
<dbReference type="EMBL" id="CP046640">
    <property type="protein sequence ID" value="QTL99732.1"/>
    <property type="molecule type" value="Genomic_DNA"/>
</dbReference>
<dbReference type="Proteomes" id="UP000665020">
    <property type="component" value="Chromosome"/>
</dbReference>
<dbReference type="InterPro" id="IPR003331">
    <property type="entry name" value="UDP_GlcNAc_Epimerase_2_dom"/>
</dbReference>
<proteinExistence type="predicted"/>
<dbReference type="NCBIfam" id="TIGR03568">
    <property type="entry name" value="NeuC_NnaA"/>
    <property type="match status" value="1"/>
</dbReference>